<evidence type="ECO:0000256" key="1">
    <source>
        <dbReference type="ARBA" id="ARBA00023125"/>
    </source>
</evidence>
<proteinExistence type="predicted"/>
<reference evidence="4 5" key="1">
    <citation type="submission" date="2018-08" db="EMBL/GenBank/DDBJ databases">
        <title>A genome reference for cultivated species of the human gut microbiota.</title>
        <authorList>
            <person name="Zou Y."/>
            <person name="Xue W."/>
            <person name="Luo G."/>
        </authorList>
    </citation>
    <scope>NUCLEOTIDE SEQUENCE [LARGE SCALE GENOMIC DNA]</scope>
    <source>
        <strain evidence="4 5">AF29-11BH</strain>
    </source>
</reference>
<feature type="region of interest" description="Disordered" evidence="3">
    <location>
        <begin position="125"/>
        <end position="157"/>
    </location>
</feature>
<evidence type="ECO:0000256" key="2">
    <source>
        <dbReference type="PROSITE-ProRule" id="PRU00252"/>
    </source>
</evidence>
<comment type="caution">
    <text evidence="4">The sequence shown here is derived from an EMBL/GenBank/DDBJ whole genome shotgun (WGS) entry which is preliminary data.</text>
</comment>
<sequence>MIIKTSTGTKVTGTLTRDPEMKETKSGNSFLSLSVKAHSVKDESGKWNSVFVECCLWKNLDQWDGLLQKGDFVEVCGKELKSREANGKTYWSLLDVDGVVVGGLVNARWVQMAIDLMQPVAPAGEPTASAVDGFAEEEGPTPFDAEPAPAASQPVPVAKQYADDADRIINDDADDLPF</sequence>
<dbReference type="SUPFAM" id="SSF50249">
    <property type="entry name" value="Nucleic acid-binding proteins"/>
    <property type="match status" value="1"/>
</dbReference>
<evidence type="ECO:0000256" key="3">
    <source>
        <dbReference type="SAM" id="MobiDB-lite"/>
    </source>
</evidence>
<accession>A0A3E2UDQ3</accession>
<feature type="region of interest" description="Disordered" evidence="3">
    <location>
        <begin position="1"/>
        <end position="23"/>
    </location>
</feature>
<organism evidence="4 5">
    <name type="scientific">Faecalibacterium prausnitzii</name>
    <dbReference type="NCBI Taxonomy" id="853"/>
    <lineage>
        <taxon>Bacteria</taxon>
        <taxon>Bacillati</taxon>
        <taxon>Bacillota</taxon>
        <taxon>Clostridia</taxon>
        <taxon>Eubacteriales</taxon>
        <taxon>Oscillospiraceae</taxon>
        <taxon>Faecalibacterium</taxon>
    </lineage>
</organism>
<dbReference type="InterPro" id="IPR012340">
    <property type="entry name" value="NA-bd_OB-fold"/>
</dbReference>
<dbReference type="Proteomes" id="UP000260783">
    <property type="component" value="Unassembled WGS sequence"/>
</dbReference>
<evidence type="ECO:0000313" key="4">
    <source>
        <dbReference type="EMBL" id="RGB94287.1"/>
    </source>
</evidence>
<keyword evidence="1 2" id="KW-0238">DNA-binding</keyword>
<dbReference type="AlphaFoldDB" id="A0A3E2UDQ3"/>
<dbReference type="PROSITE" id="PS50935">
    <property type="entry name" value="SSB"/>
    <property type="match status" value="1"/>
</dbReference>
<feature type="compositionally biased region" description="Low complexity" evidence="3">
    <location>
        <begin position="1"/>
        <end position="16"/>
    </location>
</feature>
<dbReference type="GO" id="GO:0003697">
    <property type="term" value="F:single-stranded DNA binding"/>
    <property type="evidence" value="ECO:0007669"/>
    <property type="project" value="InterPro"/>
</dbReference>
<dbReference type="Gene3D" id="2.40.50.140">
    <property type="entry name" value="Nucleic acid-binding proteins"/>
    <property type="match status" value="1"/>
</dbReference>
<dbReference type="InterPro" id="IPR000424">
    <property type="entry name" value="Primosome_PriB/ssb"/>
</dbReference>
<evidence type="ECO:0008006" key="6">
    <source>
        <dbReference type="Google" id="ProtNLM"/>
    </source>
</evidence>
<name>A0A3E2UDQ3_9FIRM</name>
<gene>
    <name evidence="4" type="ORF">DWZ04_13415</name>
</gene>
<evidence type="ECO:0000313" key="5">
    <source>
        <dbReference type="Proteomes" id="UP000260783"/>
    </source>
</evidence>
<dbReference type="EMBL" id="QVEW01000018">
    <property type="protein sequence ID" value="RGB94287.1"/>
    <property type="molecule type" value="Genomic_DNA"/>
</dbReference>
<protein>
    <recommendedName>
        <fullName evidence="6">Single-stranded DNA-binding protein</fullName>
    </recommendedName>
</protein>
<dbReference type="Pfam" id="PF00436">
    <property type="entry name" value="SSB"/>
    <property type="match status" value="1"/>
</dbReference>
<dbReference type="RefSeq" id="WP_117527811.1">
    <property type="nucleotide sequence ID" value="NZ_JAQCXC010000018.1"/>
</dbReference>
<feature type="compositionally biased region" description="Low complexity" evidence="3">
    <location>
        <begin position="145"/>
        <end position="157"/>
    </location>
</feature>